<organism evidence="2 3">
    <name type="scientific">Candida parapsilosis</name>
    <name type="common">Yeast</name>
    <dbReference type="NCBI Taxonomy" id="5480"/>
    <lineage>
        <taxon>Eukaryota</taxon>
        <taxon>Fungi</taxon>
        <taxon>Dikarya</taxon>
        <taxon>Ascomycota</taxon>
        <taxon>Saccharomycotina</taxon>
        <taxon>Pichiomycetes</taxon>
        <taxon>Debaryomycetaceae</taxon>
        <taxon>Candida/Lodderomyces clade</taxon>
        <taxon>Candida</taxon>
    </lineage>
</organism>
<dbReference type="Proteomes" id="UP000590412">
    <property type="component" value="Unassembled WGS sequence"/>
</dbReference>
<gene>
    <name evidence="2" type="ORF">FOB60_002713</name>
</gene>
<evidence type="ECO:0000256" key="1">
    <source>
        <dbReference type="SAM" id="MobiDB-lite"/>
    </source>
</evidence>
<feature type="region of interest" description="Disordered" evidence="1">
    <location>
        <begin position="211"/>
        <end position="238"/>
    </location>
</feature>
<evidence type="ECO:0000313" key="3">
    <source>
        <dbReference type="Proteomes" id="UP000590412"/>
    </source>
</evidence>
<feature type="compositionally biased region" description="Basic and acidic residues" evidence="1">
    <location>
        <begin position="215"/>
        <end position="238"/>
    </location>
</feature>
<dbReference type="AlphaFoldDB" id="A0A8X7NL62"/>
<dbReference type="PANTHER" id="PTHR41677">
    <property type="entry name" value="YALI0B19030P"/>
    <property type="match status" value="1"/>
</dbReference>
<reference evidence="2" key="1">
    <citation type="submission" date="2020-03" db="EMBL/GenBank/DDBJ databases">
        <title>FDA dAtabase for Regulatory Grade micrObial Sequences (FDA-ARGOS): Supporting development and validation of Infectious Disease Dx tests.</title>
        <authorList>
            <person name="Campos J."/>
            <person name="Goldberg B."/>
            <person name="Tallon L."/>
            <person name="Sadzewicz L."/>
            <person name="Vavikolanu K."/>
            <person name="Mehta A."/>
            <person name="Aluvathingal J."/>
            <person name="Nadendla S."/>
            <person name="Nandy P."/>
            <person name="Geyer C."/>
            <person name="Yan Y."/>
            <person name="Sichtig H."/>
        </authorList>
    </citation>
    <scope>NUCLEOTIDE SEQUENCE [LARGE SCALE GENOMIC DNA]</scope>
    <source>
        <strain evidence="2">FDAARGOS_652</strain>
    </source>
</reference>
<accession>A0A8X7NL62</accession>
<comment type="caution">
    <text evidence="2">The sequence shown here is derived from an EMBL/GenBank/DDBJ whole genome shotgun (WGS) entry which is preliminary data.</text>
</comment>
<name>A0A8X7NL62_CANPA</name>
<dbReference type="EMBL" id="JABWAB010000004">
    <property type="protein sequence ID" value="KAF6052457.1"/>
    <property type="molecule type" value="Genomic_DNA"/>
</dbReference>
<proteinExistence type="predicted"/>
<dbReference type="OrthoDB" id="10256055at2759"/>
<protein>
    <recommendedName>
        <fullName evidence="4">Fe2OG dioxygenase domain-containing protein</fullName>
    </recommendedName>
</protein>
<evidence type="ECO:0000313" key="2">
    <source>
        <dbReference type="EMBL" id="KAF6052457.1"/>
    </source>
</evidence>
<sequence length="414" mass="46385">MATVATTSTKTVPNYQDILDGNIHKKVPLETYISQLEPLCKATASKFPTTSTPISTSYSITAVNPEFDPLVHLSYYANGITGRDQYNNTRRLSLEQLRLSNPQLQISPIGVSDPFPLFTKEAIDIMRSELLAKENFLKYARYCHSSTTGMDCVVRGYVKDNEGHVNCQFIHDAWTHPATMELVSKMAGVDLEIVIDFEIAHANISMKAPEEADAEVAKHEAKVERMSERKESTSSTRSGDDIRAVVGWHHDSYPFVCVLMLSDTTNMIGGETSLRMGNVLDDEDQEIAIVPGPKQGSACVLQGRLIEHIAPAPQGLSERITMVTSYRARDPALPDTSVLDTVKPEVNFGSRYHEFYQQWINYRCDLMKRKLDLIKLGAMAEIDGGKKVFDKDKMVENLKDLEEYARVTYAEMLC</sequence>
<dbReference type="PANTHER" id="PTHR41677:SF1">
    <property type="entry name" value="FE2OG DIOXYGENASE DOMAIN-CONTAINING PROTEIN"/>
    <property type="match status" value="1"/>
</dbReference>
<evidence type="ECO:0008006" key="4">
    <source>
        <dbReference type="Google" id="ProtNLM"/>
    </source>
</evidence>